<dbReference type="Proteomes" id="UP000028582">
    <property type="component" value="Unassembled WGS sequence"/>
</dbReference>
<reference evidence="2 3" key="1">
    <citation type="submission" date="2013-11" db="EMBL/GenBank/DDBJ databases">
        <title>The Genome Sequence of Phytophthora parasitica P1976.</title>
        <authorList>
            <consortium name="The Broad Institute Genomics Platform"/>
            <person name="Russ C."/>
            <person name="Tyler B."/>
            <person name="Panabieres F."/>
            <person name="Shan W."/>
            <person name="Tripathy S."/>
            <person name="Grunwald N."/>
            <person name="Machado M."/>
            <person name="Johnson C.S."/>
            <person name="Walker B."/>
            <person name="Young S."/>
            <person name="Zeng Q."/>
            <person name="Gargeya S."/>
            <person name="Fitzgerald M."/>
            <person name="Haas B."/>
            <person name="Abouelleil A."/>
            <person name="Allen A.W."/>
            <person name="Alvarado L."/>
            <person name="Arachchi H.M."/>
            <person name="Berlin A.M."/>
            <person name="Chapman S.B."/>
            <person name="Gainer-Dewar J."/>
            <person name="Goldberg J."/>
            <person name="Griggs A."/>
            <person name="Gujja S."/>
            <person name="Hansen M."/>
            <person name="Howarth C."/>
            <person name="Imamovic A."/>
            <person name="Ireland A."/>
            <person name="Larimer J."/>
            <person name="McCowan C."/>
            <person name="Murphy C."/>
            <person name="Pearson M."/>
            <person name="Poon T.W."/>
            <person name="Priest M."/>
            <person name="Roberts A."/>
            <person name="Saif S."/>
            <person name="Shea T."/>
            <person name="Sisk P."/>
            <person name="Sykes S."/>
            <person name="Wortman J."/>
            <person name="Nusbaum C."/>
            <person name="Birren B."/>
        </authorList>
    </citation>
    <scope>NUCLEOTIDE SEQUENCE [LARGE SCALE GENOMIC DNA]</scope>
    <source>
        <strain evidence="2 3">P1976</strain>
    </source>
</reference>
<sequence>MENLQGDDFKLQKCPLVWRHVQLRLSLEQHWTKHHGVVVLSITRSRRRPLSSDRVLIEQIPLDSSTRLVSPTSRDLRHLRFTLQHGGIRHRFQAPDEVAYEKWCVAIADAIGSAQEMEQELQATNNKRRQVDRVHADVYDRDATNHKLIQLHRPGAMGDKTQQGDSVAIDLSRPIDAHYDDSEPDEKVLVHRLPRKHNRFSQLSTTEEDFNHDSHADICIEKEDGSELDAATTRASDDEQESPKYYTEMWREWCQSSAFERPVKRWGRIRPLSTRETLRRRLMSDARKNSMLPYDSPEQPEDGLEGRVRLVWVTVE</sequence>
<name>A0A080ZA66_PHYNI</name>
<gene>
    <name evidence="2" type="ORF">F444_18768</name>
</gene>
<protein>
    <recommendedName>
        <fullName evidence="4">PH domain-containing protein</fullName>
    </recommendedName>
</protein>
<keyword evidence="1" id="KW-0175">Coiled coil</keyword>
<evidence type="ECO:0000256" key="1">
    <source>
        <dbReference type="SAM" id="Coils"/>
    </source>
</evidence>
<evidence type="ECO:0000313" key="2">
    <source>
        <dbReference type="EMBL" id="ETO63527.1"/>
    </source>
</evidence>
<dbReference type="SUPFAM" id="SSF50729">
    <property type="entry name" value="PH domain-like"/>
    <property type="match status" value="1"/>
</dbReference>
<proteinExistence type="predicted"/>
<organism evidence="2 3">
    <name type="scientific">Phytophthora nicotianae P1976</name>
    <dbReference type="NCBI Taxonomy" id="1317066"/>
    <lineage>
        <taxon>Eukaryota</taxon>
        <taxon>Sar</taxon>
        <taxon>Stramenopiles</taxon>
        <taxon>Oomycota</taxon>
        <taxon>Peronosporomycetes</taxon>
        <taxon>Peronosporales</taxon>
        <taxon>Peronosporaceae</taxon>
        <taxon>Phytophthora</taxon>
    </lineage>
</organism>
<accession>A0A080ZA66</accession>
<dbReference type="OrthoDB" id="93814at2759"/>
<comment type="caution">
    <text evidence="2">The sequence shown here is derived from an EMBL/GenBank/DDBJ whole genome shotgun (WGS) entry which is preliminary data.</text>
</comment>
<dbReference type="AlphaFoldDB" id="A0A080ZA66"/>
<evidence type="ECO:0000313" key="3">
    <source>
        <dbReference type="Proteomes" id="UP000028582"/>
    </source>
</evidence>
<dbReference type="EMBL" id="ANJA01003473">
    <property type="protein sequence ID" value="ETO63527.1"/>
    <property type="molecule type" value="Genomic_DNA"/>
</dbReference>
<feature type="coiled-coil region" evidence="1">
    <location>
        <begin position="107"/>
        <end position="134"/>
    </location>
</feature>
<evidence type="ECO:0008006" key="4">
    <source>
        <dbReference type="Google" id="ProtNLM"/>
    </source>
</evidence>